<dbReference type="EnsemblMetazoa" id="ACUA001019-RA">
    <property type="protein sequence ID" value="ACUA001019-PA"/>
    <property type="gene ID" value="ACUA001019"/>
</dbReference>
<evidence type="ECO:0000256" key="1">
    <source>
        <dbReference type="ARBA" id="ARBA00022729"/>
    </source>
</evidence>
<feature type="region of interest" description="Disordered" evidence="7">
    <location>
        <begin position="461"/>
        <end position="529"/>
    </location>
</feature>
<evidence type="ECO:0000259" key="8">
    <source>
        <dbReference type="PROSITE" id="PS51910"/>
    </source>
</evidence>
<dbReference type="SMART" id="SM00636">
    <property type="entry name" value="Glyco_18"/>
    <property type="match status" value="1"/>
</dbReference>
<dbReference type="GO" id="GO:0005975">
    <property type="term" value="P:carbohydrate metabolic process"/>
    <property type="evidence" value="ECO:0007669"/>
    <property type="project" value="InterPro"/>
</dbReference>
<dbReference type="GO" id="GO:0006032">
    <property type="term" value="P:chitin catabolic process"/>
    <property type="evidence" value="ECO:0007669"/>
    <property type="project" value="UniProtKB-ARBA"/>
</dbReference>
<reference evidence="10" key="1">
    <citation type="submission" date="2013-09" db="EMBL/GenBank/DDBJ databases">
        <title>The Genome Sequence of Anopheles culicifacies species A.</title>
        <authorList>
            <consortium name="The Broad Institute Genomics Platform"/>
            <person name="Neafsey D.E."/>
            <person name="Besansky N."/>
            <person name="Howell P."/>
            <person name="Walton C."/>
            <person name="Young S.K."/>
            <person name="Zeng Q."/>
            <person name="Gargeya S."/>
            <person name="Fitzgerald M."/>
            <person name="Haas B."/>
            <person name="Abouelleil A."/>
            <person name="Allen A.W."/>
            <person name="Alvarado L."/>
            <person name="Arachchi H.M."/>
            <person name="Berlin A.M."/>
            <person name="Chapman S.B."/>
            <person name="Gainer-Dewar J."/>
            <person name="Goldberg J."/>
            <person name="Griggs A."/>
            <person name="Gujja S."/>
            <person name="Hansen M."/>
            <person name="Howarth C."/>
            <person name="Imamovic A."/>
            <person name="Ireland A."/>
            <person name="Larimer J."/>
            <person name="McCowan C."/>
            <person name="Murphy C."/>
            <person name="Pearson M."/>
            <person name="Poon T.W."/>
            <person name="Priest M."/>
            <person name="Roberts A."/>
            <person name="Saif S."/>
            <person name="Shea T."/>
            <person name="Sisk P."/>
            <person name="Sykes S."/>
            <person name="Wortman J."/>
            <person name="Nusbaum C."/>
            <person name="Birren B."/>
        </authorList>
    </citation>
    <scope>NUCLEOTIDE SEQUENCE [LARGE SCALE GENOMIC DNA]</scope>
    <source>
        <strain evidence="10">A-37</strain>
    </source>
</reference>
<dbReference type="SUPFAM" id="SSF54556">
    <property type="entry name" value="Chitinase insertion domain"/>
    <property type="match status" value="1"/>
</dbReference>
<dbReference type="InterPro" id="IPR001579">
    <property type="entry name" value="Glyco_hydro_18_chit_AS"/>
</dbReference>
<dbReference type="InterPro" id="IPR011583">
    <property type="entry name" value="Chitinase_II/V-like_cat"/>
</dbReference>
<feature type="domain" description="GH18" evidence="8">
    <location>
        <begin position="7"/>
        <end position="367"/>
    </location>
</feature>
<accession>A0A182LSR7</accession>
<organism evidence="9 10">
    <name type="scientific">Anopheles culicifacies</name>
    <dbReference type="NCBI Taxonomy" id="139723"/>
    <lineage>
        <taxon>Eukaryota</taxon>
        <taxon>Metazoa</taxon>
        <taxon>Ecdysozoa</taxon>
        <taxon>Arthropoda</taxon>
        <taxon>Hexapoda</taxon>
        <taxon>Insecta</taxon>
        <taxon>Pterygota</taxon>
        <taxon>Neoptera</taxon>
        <taxon>Endopterygota</taxon>
        <taxon>Diptera</taxon>
        <taxon>Nematocera</taxon>
        <taxon>Culicoidea</taxon>
        <taxon>Culicidae</taxon>
        <taxon>Anophelinae</taxon>
        <taxon>Anopheles</taxon>
        <taxon>culicifacies species complex</taxon>
    </lineage>
</organism>
<dbReference type="PROSITE" id="PS51910">
    <property type="entry name" value="GH18_2"/>
    <property type="match status" value="1"/>
</dbReference>
<dbReference type="VEuPathDB" id="VectorBase:ACUA001019"/>
<dbReference type="InterPro" id="IPR050314">
    <property type="entry name" value="Glycosyl_Hydrlase_18"/>
</dbReference>
<dbReference type="GO" id="GO:0004568">
    <property type="term" value="F:chitinase activity"/>
    <property type="evidence" value="ECO:0007669"/>
    <property type="project" value="UniProtKB-ARBA"/>
</dbReference>
<dbReference type="CDD" id="cd02872">
    <property type="entry name" value="GH18_chitolectin_chitotriosidase"/>
    <property type="match status" value="1"/>
</dbReference>
<dbReference type="Gene3D" id="3.10.50.10">
    <property type="match status" value="1"/>
</dbReference>
<name>A0A182LSR7_9DIPT</name>
<keyword evidence="3" id="KW-1015">Disulfide bond</keyword>
<sequence length="529" mass="57962">MAVGESKEVVCYYGTWATYRQGNGKFTVDDVNPFLCTQLNYAFFDIKSDGTIRIMDEYLDLPSGLNTIAKFNDLKQKNSALKTLAAIGGWNAGTANFKAVAGNPQLRATFARNAVAFLQKYRFDGMDIDWEYPEPADKTNFVQLLQELANAFAPYKYLLTVAVGAPESAANDSYDIPAISRIVNYINLMTYDMHGNYGVTRHHAPVFQGSNSIDDTDYKRQLNLDAVIRYWLSKGASANKLTLGVPFYGRTFKLANPGVDGVGAPTTGVGAGGRYTQEPGFMGYNEICESSWSRKQFDSVQGAAFASGNGDWVTYDTVEVIAQKCNLISKYGLGGGMVWSIETDDFKGICGPKFTLLSALNSCVKNGPAPVTTTRTTAKPATTKPTTRPATTKPTTRPATTKPTTRPATTKPTTRPATTRPAPTTTKAVTAGSGPFVCTRDGFFRDPYDCNKFYSKIPTVTKERPLEKPPPKEDQAEEPIPKEDQTEEPIPKEDQTEEPTPKEDQAEEPTQKEGRKEGTTKIGLSRKKS</sequence>
<dbReference type="SUPFAM" id="SSF51445">
    <property type="entry name" value="(Trans)glycosidases"/>
    <property type="match status" value="1"/>
</dbReference>
<evidence type="ECO:0000256" key="6">
    <source>
        <dbReference type="RuleBase" id="RU004453"/>
    </source>
</evidence>
<dbReference type="PANTHER" id="PTHR11177:SF360">
    <property type="entry name" value="CHITINASE 4-RELATED"/>
    <property type="match status" value="1"/>
</dbReference>
<dbReference type="PANTHER" id="PTHR11177">
    <property type="entry name" value="CHITINASE"/>
    <property type="match status" value="1"/>
</dbReference>
<dbReference type="Pfam" id="PF00704">
    <property type="entry name" value="Glyco_hydro_18"/>
    <property type="match status" value="1"/>
</dbReference>
<dbReference type="GO" id="GO:0005576">
    <property type="term" value="C:extracellular region"/>
    <property type="evidence" value="ECO:0007669"/>
    <property type="project" value="TreeGrafter"/>
</dbReference>
<dbReference type="GO" id="GO:0008061">
    <property type="term" value="F:chitin binding"/>
    <property type="evidence" value="ECO:0007669"/>
    <property type="project" value="InterPro"/>
</dbReference>
<dbReference type="Proteomes" id="UP000075883">
    <property type="component" value="Unassembled WGS sequence"/>
</dbReference>
<evidence type="ECO:0000256" key="5">
    <source>
        <dbReference type="RuleBase" id="RU000489"/>
    </source>
</evidence>
<keyword evidence="2 5" id="KW-0378">Hydrolase</keyword>
<dbReference type="FunFam" id="3.10.50.10:FF:000001">
    <property type="entry name" value="Chitinase 3-like 1"/>
    <property type="match status" value="1"/>
</dbReference>
<feature type="compositionally biased region" description="Basic and acidic residues" evidence="7">
    <location>
        <begin position="461"/>
        <end position="519"/>
    </location>
</feature>
<evidence type="ECO:0000256" key="3">
    <source>
        <dbReference type="ARBA" id="ARBA00023157"/>
    </source>
</evidence>
<feature type="region of interest" description="Disordered" evidence="7">
    <location>
        <begin position="368"/>
        <end position="436"/>
    </location>
</feature>
<dbReference type="Gene3D" id="3.20.20.80">
    <property type="entry name" value="Glycosidases"/>
    <property type="match status" value="1"/>
</dbReference>
<dbReference type="InterPro" id="IPR029070">
    <property type="entry name" value="Chitinase_insertion_sf"/>
</dbReference>
<evidence type="ECO:0000313" key="10">
    <source>
        <dbReference type="Proteomes" id="UP000075883"/>
    </source>
</evidence>
<evidence type="ECO:0000256" key="2">
    <source>
        <dbReference type="ARBA" id="ARBA00022801"/>
    </source>
</evidence>
<protein>
    <recommendedName>
        <fullName evidence="8">GH18 domain-containing protein</fullName>
    </recommendedName>
</protein>
<dbReference type="PROSITE" id="PS01095">
    <property type="entry name" value="GH18_1"/>
    <property type="match status" value="1"/>
</dbReference>
<keyword evidence="10" id="KW-1185">Reference proteome</keyword>
<dbReference type="AlphaFoldDB" id="A0A182LSR7"/>
<evidence type="ECO:0000313" key="9">
    <source>
        <dbReference type="EnsemblMetazoa" id="ACUA001019-PA"/>
    </source>
</evidence>
<evidence type="ECO:0000256" key="7">
    <source>
        <dbReference type="SAM" id="MobiDB-lite"/>
    </source>
</evidence>
<dbReference type="STRING" id="139723.A0A182LSR7"/>
<dbReference type="EMBL" id="AXCM01004189">
    <property type="status" value="NOT_ANNOTATED_CDS"/>
    <property type="molecule type" value="Genomic_DNA"/>
</dbReference>
<evidence type="ECO:0000256" key="4">
    <source>
        <dbReference type="ARBA" id="ARBA00023295"/>
    </source>
</evidence>
<dbReference type="InterPro" id="IPR017853">
    <property type="entry name" value="GH"/>
</dbReference>
<feature type="compositionally biased region" description="Low complexity" evidence="7">
    <location>
        <begin position="368"/>
        <end position="431"/>
    </location>
</feature>
<dbReference type="InterPro" id="IPR001223">
    <property type="entry name" value="Glyco_hydro18_cat"/>
</dbReference>
<comment type="similarity">
    <text evidence="6">Belongs to the glycosyl hydrolase 18 family.</text>
</comment>
<keyword evidence="1" id="KW-0732">Signal</keyword>
<reference evidence="9" key="2">
    <citation type="submission" date="2020-05" db="UniProtKB">
        <authorList>
            <consortium name="EnsemblMetazoa"/>
        </authorList>
    </citation>
    <scope>IDENTIFICATION</scope>
    <source>
        <strain evidence="9">A-37</strain>
    </source>
</reference>
<proteinExistence type="inferred from homology"/>
<keyword evidence="4 5" id="KW-0326">Glycosidase</keyword>